<proteinExistence type="predicted"/>
<keyword evidence="1" id="KW-0472">Membrane</keyword>
<gene>
    <name evidence="2" type="ORF">SAMN04488133_1740</name>
</gene>
<reference evidence="2 3" key="1">
    <citation type="submission" date="2016-10" db="EMBL/GenBank/DDBJ databases">
        <authorList>
            <person name="de Groot N.N."/>
        </authorList>
    </citation>
    <scope>NUCLEOTIDE SEQUENCE [LARGE SCALE GENOMIC DNA]</scope>
    <source>
        <strain evidence="2 3">CGMCC 1.10331</strain>
    </source>
</reference>
<keyword evidence="1" id="KW-1133">Transmembrane helix</keyword>
<keyword evidence="3" id="KW-1185">Reference proteome</keyword>
<evidence type="ECO:0000313" key="3">
    <source>
        <dbReference type="Proteomes" id="UP000236740"/>
    </source>
</evidence>
<dbReference type="InterPro" id="IPR055968">
    <property type="entry name" value="DUF7546"/>
</dbReference>
<feature type="transmembrane region" description="Helical" evidence="1">
    <location>
        <begin position="200"/>
        <end position="218"/>
    </location>
</feature>
<dbReference type="RefSeq" id="WP_235010765.1">
    <property type="nucleotide sequence ID" value="NZ_CP031311.1"/>
</dbReference>
<sequence length="223" mass="22696">MRNAPAVPDRSRPVGTRGIRVAAAVLLAEVAALGTYLAVANPEVGAVRYLLYPFVWMNVGLAAAARVRVPPADRRLRIVAGVLSAGYFLALASLSGLVGLELGHSHAHVSGLQVTLAAPGWGPRVAYGGSLLTLNFVPYRVVGYLSLTVLVYAALLDAGRRALSGLVGVASCVGCSLPLVESVAVGVVGGTAALATVEPFSVDLSTLGFVVAVGLLSASGRRG</sequence>
<dbReference type="Proteomes" id="UP000236740">
    <property type="component" value="Unassembled WGS sequence"/>
</dbReference>
<dbReference type="AlphaFoldDB" id="A0A1H5YVB4"/>
<keyword evidence="1" id="KW-0812">Transmembrane</keyword>
<feature type="transmembrane region" description="Helical" evidence="1">
    <location>
        <begin position="162"/>
        <end position="180"/>
    </location>
</feature>
<dbReference type="Pfam" id="PF24412">
    <property type="entry name" value="DUF7546"/>
    <property type="match status" value="1"/>
</dbReference>
<feature type="transmembrane region" description="Helical" evidence="1">
    <location>
        <begin position="137"/>
        <end position="155"/>
    </location>
</feature>
<feature type="transmembrane region" description="Helical" evidence="1">
    <location>
        <begin position="21"/>
        <end position="40"/>
    </location>
</feature>
<feature type="transmembrane region" description="Helical" evidence="1">
    <location>
        <begin position="46"/>
        <end position="64"/>
    </location>
</feature>
<evidence type="ECO:0000256" key="1">
    <source>
        <dbReference type="SAM" id="Phobius"/>
    </source>
</evidence>
<dbReference type="EMBL" id="FNVN01000002">
    <property type="protein sequence ID" value="SEG28081.1"/>
    <property type="molecule type" value="Genomic_DNA"/>
</dbReference>
<accession>A0A1H5YVB4</accession>
<feature type="transmembrane region" description="Helical" evidence="1">
    <location>
        <begin position="76"/>
        <end position="100"/>
    </location>
</feature>
<organism evidence="2 3">
    <name type="scientific">Halobellus limi</name>
    <dbReference type="NCBI Taxonomy" id="699433"/>
    <lineage>
        <taxon>Archaea</taxon>
        <taxon>Methanobacteriati</taxon>
        <taxon>Methanobacteriota</taxon>
        <taxon>Stenosarchaea group</taxon>
        <taxon>Halobacteria</taxon>
        <taxon>Halobacteriales</taxon>
        <taxon>Haloferacaceae</taxon>
        <taxon>Halobellus</taxon>
    </lineage>
</organism>
<protein>
    <submittedName>
        <fullName evidence="2">Uncharacterized protein</fullName>
    </submittedName>
</protein>
<name>A0A1H5YVB4_9EURY</name>
<evidence type="ECO:0000313" key="2">
    <source>
        <dbReference type="EMBL" id="SEG28081.1"/>
    </source>
</evidence>
<dbReference type="GeneID" id="39858821"/>